<dbReference type="PANTHER" id="PTHR11860">
    <property type="entry name" value="POLYMERIC-IMMUNOGLOBULIN RECEPTOR"/>
    <property type="match status" value="1"/>
</dbReference>
<evidence type="ECO:0000256" key="10">
    <source>
        <dbReference type="ARBA" id="ARBA00023180"/>
    </source>
</evidence>
<keyword evidence="6" id="KW-0732">Signal</keyword>
<evidence type="ECO:0000313" key="12">
    <source>
        <dbReference type="Ensembl" id="ENSCMUP00000021150.2"/>
    </source>
</evidence>
<keyword evidence="9" id="KW-1015">Disulfide bond</keyword>
<dbReference type="Pfam" id="PF07686">
    <property type="entry name" value="V-set"/>
    <property type="match status" value="1"/>
</dbReference>
<dbReference type="PANTHER" id="PTHR11860:SF82">
    <property type="entry name" value="POLYMERIC IMMUNOGLOBULIN RECEPTOR"/>
    <property type="match status" value="1"/>
</dbReference>
<dbReference type="InterPro" id="IPR050671">
    <property type="entry name" value="CD300_family_receptors"/>
</dbReference>
<dbReference type="InterPro" id="IPR013106">
    <property type="entry name" value="Ig_V-set"/>
</dbReference>
<dbReference type="Ensembl" id="ENSCMUT00000022718.2">
    <property type="protein sequence ID" value="ENSCMUP00000021150.2"/>
    <property type="gene ID" value="ENSCMUG00000013038.2"/>
</dbReference>
<keyword evidence="10" id="KW-0325">Glycoprotein</keyword>
<evidence type="ECO:0000256" key="11">
    <source>
        <dbReference type="ARBA" id="ARBA00023319"/>
    </source>
</evidence>
<evidence type="ECO:0000256" key="6">
    <source>
        <dbReference type="ARBA" id="ARBA00022729"/>
    </source>
</evidence>
<evidence type="ECO:0000256" key="5">
    <source>
        <dbReference type="ARBA" id="ARBA00022692"/>
    </source>
</evidence>
<keyword evidence="3" id="KW-1003">Cell membrane</keyword>
<dbReference type="InterPro" id="IPR013783">
    <property type="entry name" value="Ig-like_fold"/>
</dbReference>
<keyword evidence="11" id="KW-0393">Immunoglobulin domain</keyword>
<dbReference type="Proteomes" id="UP000694553">
    <property type="component" value="Unassembled WGS sequence"/>
</dbReference>
<keyword evidence="7" id="KW-1133">Transmembrane helix</keyword>
<comment type="subcellular location">
    <subcellularLocation>
        <location evidence="1">Cell membrane</location>
        <topology evidence="1">Single-pass type I membrane protein</topology>
    </subcellularLocation>
    <subcellularLocation>
        <location evidence="2">Secreted</location>
    </subcellularLocation>
</comment>
<dbReference type="GO" id="GO:0004888">
    <property type="term" value="F:transmembrane signaling receptor activity"/>
    <property type="evidence" value="ECO:0007669"/>
    <property type="project" value="TreeGrafter"/>
</dbReference>
<keyword evidence="13" id="KW-1185">Reference proteome</keyword>
<keyword evidence="4" id="KW-0964">Secreted</keyword>
<dbReference type="GO" id="GO:0005576">
    <property type="term" value="C:extracellular region"/>
    <property type="evidence" value="ECO:0007669"/>
    <property type="project" value="UniProtKB-SubCell"/>
</dbReference>
<dbReference type="GO" id="GO:0005886">
    <property type="term" value="C:plasma membrane"/>
    <property type="evidence" value="ECO:0007669"/>
    <property type="project" value="UniProtKB-SubCell"/>
</dbReference>
<dbReference type="AlphaFoldDB" id="A0A8C3EFT9"/>
<organism evidence="12 13">
    <name type="scientific">Corvus moneduloides</name>
    <name type="common">New Caledonian crow</name>
    <dbReference type="NCBI Taxonomy" id="1196302"/>
    <lineage>
        <taxon>Eukaryota</taxon>
        <taxon>Metazoa</taxon>
        <taxon>Chordata</taxon>
        <taxon>Craniata</taxon>
        <taxon>Vertebrata</taxon>
        <taxon>Euteleostomi</taxon>
        <taxon>Archelosauria</taxon>
        <taxon>Archosauria</taxon>
        <taxon>Dinosauria</taxon>
        <taxon>Saurischia</taxon>
        <taxon>Theropoda</taxon>
        <taxon>Coelurosauria</taxon>
        <taxon>Aves</taxon>
        <taxon>Neognathae</taxon>
        <taxon>Neoaves</taxon>
        <taxon>Telluraves</taxon>
        <taxon>Australaves</taxon>
        <taxon>Passeriformes</taxon>
        <taxon>Corvoidea</taxon>
        <taxon>Corvidae</taxon>
        <taxon>Corvus</taxon>
    </lineage>
</organism>
<reference evidence="12" key="3">
    <citation type="submission" date="2025-09" db="UniProtKB">
        <authorList>
            <consortium name="Ensembl"/>
        </authorList>
    </citation>
    <scope>IDENTIFICATION</scope>
</reference>
<accession>A0A8U7NM23</accession>
<evidence type="ECO:0000256" key="9">
    <source>
        <dbReference type="ARBA" id="ARBA00023157"/>
    </source>
</evidence>
<evidence type="ECO:0000256" key="7">
    <source>
        <dbReference type="ARBA" id="ARBA00022989"/>
    </source>
</evidence>
<dbReference type="InterPro" id="IPR036179">
    <property type="entry name" value="Ig-like_dom_sf"/>
</dbReference>
<dbReference type="SUPFAM" id="SSF48726">
    <property type="entry name" value="Immunoglobulin"/>
    <property type="match status" value="1"/>
</dbReference>
<protein>
    <submittedName>
        <fullName evidence="12">Uncharacterized protein</fullName>
    </submittedName>
</protein>
<evidence type="ECO:0000256" key="8">
    <source>
        <dbReference type="ARBA" id="ARBA00023136"/>
    </source>
</evidence>
<keyword evidence="8" id="KW-0472">Membrane</keyword>
<evidence type="ECO:0000256" key="1">
    <source>
        <dbReference type="ARBA" id="ARBA00004251"/>
    </source>
</evidence>
<evidence type="ECO:0000313" key="13">
    <source>
        <dbReference type="Proteomes" id="UP000694553"/>
    </source>
</evidence>
<evidence type="ECO:0000256" key="3">
    <source>
        <dbReference type="ARBA" id="ARBA00022475"/>
    </source>
</evidence>
<name>A0A8C3EFT9_CORMO</name>
<evidence type="ECO:0000256" key="4">
    <source>
        <dbReference type="ARBA" id="ARBA00022525"/>
    </source>
</evidence>
<reference evidence="12" key="2">
    <citation type="submission" date="2025-08" db="UniProtKB">
        <authorList>
            <consortium name="Ensembl"/>
        </authorList>
    </citation>
    <scope>IDENTIFICATION</scope>
</reference>
<accession>A0A8C3EFT9</accession>
<proteinExistence type="predicted"/>
<evidence type="ECO:0000256" key="2">
    <source>
        <dbReference type="ARBA" id="ARBA00004613"/>
    </source>
</evidence>
<sequence length="123" mass="13418">MPEVFPINFCPWPLTPGSLYGSRFLTGGLGGSVTHRCFYSPTPANKYERKFWCEMAATGVCYTIISSSSYTSSEYRGRVALGDTPQNGTFTVTMTGLRSSDEITDGFLGCEICVCGYFSVIIS</sequence>
<dbReference type="Gene3D" id="2.60.40.10">
    <property type="entry name" value="Immunoglobulins"/>
    <property type="match status" value="1"/>
</dbReference>
<keyword evidence="5" id="KW-0812">Transmembrane</keyword>
<reference evidence="13" key="1">
    <citation type="submission" date="2019-10" db="EMBL/GenBank/DDBJ databases">
        <title>Corvus moneduloides (New Caledonian crow) genome, bCorMon1, primary haplotype.</title>
        <authorList>
            <person name="Rutz C."/>
            <person name="Fungtammasan C."/>
            <person name="Mountcastle J."/>
            <person name="Formenti G."/>
            <person name="Chow W."/>
            <person name="Howe K."/>
            <person name="Steele M.P."/>
            <person name="Fernandes J."/>
            <person name="Gilbert M.T.P."/>
            <person name="Fedrigo O."/>
            <person name="Jarvis E.D."/>
            <person name="Gemmell N."/>
        </authorList>
    </citation>
    <scope>NUCLEOTIDE SEQUENCE [LARGE SCALE GENOMIC DNA]</scope>
</reference>